<evidence type="ECO:0000256" key="1">
    <source>
        <dbReference type="PROSITE-ProRule" id="PRU00024"/>
    </source>
</evidence>
<evidence type="ECO:0000313" key="5">
    <source>
        <dbReference type="Proteomes" id="UP001141327"/>
    </source>
</evidence>
<comment type="caution">
    <text evidence="4">The sequence shown here is derived from an EMBL/GenBank/DDBJ whole genome shotgun (WGS) entry which is preliminary data.</text>
</comment>
<keyword evidence="1" id="KW-0479">Metal-binding</keyword>
<feature type="compositionally biased region" description="Basic residues" evidence="2">
    <location>
        <begin position="260"/>
        <end position="269"/>
    </location>
</feature>
<protein>
    <recommendedName>
        <fullName evidence="3">B box-type domain-containing protein</fullName>
    </recommendedName>
</protein>
<dbReference type="PROSITE" id="PS50119">
    <property type="entry name" value="ZF_BBOX"/>
    <property type="match status" value="2"/>
</dbReference>
<feature type="domain" description="B box-type" evidence="3">
    <location>
        <begin position="80"/>
        <end position="120"/>
    </location>
</feature>
<accession>A0ABQ8USR2</accession>
<feature type="compositionally biased region" description="Gly residues" evidence="2">
    <location>
        <begin position="244"/>
        <end position="256"/>
    </location>
</feature>
<feature type="region of interest" description="Disordered" evidence="2">
    <location>
        <begin position="172"/>
        <end position="313"/>
    </location>
</feature>
<feature type="compositionally biased region" description="Polar residues" evidence="2">
    <location>
        <begin position="226"/>
        <end position="236"/>
    </location>
</feature>
<evidence type="ECO:0000256" key="2">
    <source>
        <dbReference type="SAM" id="MobiDB-lite"/>
    </source>
</evidence>
<proteinExistence type="predicted"/>
<sequence length="456" mass="49317">MAHVSAVSNIPKEEPCGTATLGGRQPTPPFSRQTQLINPQFCALHPGHLVEGRCAVCDVLVCEQCFDPDQGQHSSHAILDRTPVCHRHRGHVHGVCVECNCRVCGHCVLEDHRGHHIVPMQTFCVAHPAQLLHAHCYTCSCSICPQCRPYHPSHVIVPFKLQPLASSVLGPAAQQQQQLSPPRPVPPLDMQALDTGDSLASHSEGSPQRSVRASHATDGSPGRPTATRTGESSPRRQPSAHGSGQSGGGDDGGSQEGKGIRPRCRHRHARNADGGAAPRRSRDGAGEEDEEDEEEELDEAALAEQQRRQQALTENATALWAGWEVAPPEKDRLGKGLASPLMGRIRIGQNYYSPRDADNSYERARRYQHSVNVAAKATRAWLGAARLTQQQAALRSPRQYIPPADPEPLRLADLRLVAPAPPALEEIRETAASRGPEAADGAERSPQRPDGHAGQQ</sequence>
<evidence type="ECO:0000313" key="4">
    <source>
        <dbReference type="EMBL" id="KAJ4461481.1"/>
    </source>
</evidence>
<keyword evidence="5" id="KW-1185">Reference proteome</keyword>
<name>A0ABQ8USR2_9EUKA</name>
<reference evidence="4" key="1">
    <citation type="journal article" date="2022" name="bioRxiv">
        <title>Genomics of Preaxostyla Flagellates Illuminates Evolutionary Transitions and the Path Towards Mitochondrial Loss.</title>
        <authorList>
            <person name="Novak L.V.F."/>
            <person name="Treitli S.C."/>
            <person name="Pyrih J."/>
            <person name="Halakuc P."/>
            <person name="Pipaliya S.V."/>
            <person name="Vacek V."/>
            <person name="Brzon O."/>
            <person name="Soukal P."/>
            <person name="Eme L."/>
            <person name="Dacks J.B."/>
            <person name="Karnkowska A."/>
            <person name="Elias M."/>
            <person name="Hampl V."/>
        </authorList>
    </citation>
    <scope>NUCLEOTIDE SEQUENCE</scope>
    <source>
        <strain evidence="4">RCP-MX</strain>
    </source>
</reference>
<evidence type="ECO:0000259" key="3">
    <source>
        <dbReference type="PROSITE" id="PS50119"/>
    </source>
</evidence>
<keyword evidence="1" id="KW-0862">Zinc</keyword>
<feature type="domain" description="B box-type" evidence="3">
    <location>
        <begin position="119"/>
        <end position="159"/>
    </location>
</feature>
<feature type="region of interest" description="Disordered" evidence="2">
    <location>
        <begin position="1"/>
        <end position="30"/>
    </location>
</feature>
<dbReference type="Pfam" id="PF00643">
    <property type="entry name" value="zf-B_box"/>
    <property type="match status" value="1"/>
</dbReference>
<feature type="compositionally biased region" description="Acidic residues" evidence="2">
    <location>
        <begin position="286"/>
        <end position="301"/>
    </location>
</feature>
<dbReference type="SUPFAM" id="SSF57845">
    <property type="entry name" value="B-box zinc-binding domain"/>
    <property type="match status" value="2"/>
</dbReference>
<dbReference type="Proteomes" id="UP001141327">
    <property type="component" value="Unassembled WGS sequence"/>
</dbReference>
<feature type="compositionally biased region" description="Polar residues" evidence="2">
    <location>
        <begin position="198"/>
        <end position="211"/>
    </location>
</feature>
<feature type="region of interest" description="Disordered" evidence="2">
    <location>
        <begin position="422"/>
        <end position="456"/>
    </location>
</feature>
<dbReference type="EMBL" id="JAPMOS010000007">
    <property type="protein sequence ID" value="KAJ4461481.1"/>
    <property type="molecule type" value="Genomic_DNA"/>
</dbReference>
<gene>
    <name evidence="4" type="ORF">PAPYR_2057</name>
</gene>
<feature type="compositionally biased region" description="Basic and acidic residues" evidence="2">
    <location>
        <begin position="441"/>
        <end position="456"/>
    </location>
</feature>
<feature type="compositionally biased region" description="Low complexity" evidence="2">
    <location>
        <begin position="302"/>
        <end position="312"/>
    </location>
</feature>
<organism evidence="4 5">
    <name type="scientific">Paratrimastix pyriformis</name>
    <dbReference type="NCBI Taxonomy" id="342808"/>
    <lineage>
        <taxon>Eukaryota</taxon>
        <taxon>Metamonada</taxon>
        <taxon>Preaxostyla</taxon>
        <taxon>Paratrimastigidae</taxon>
        <taxon>Paratrimastix</taxon>
    </lineage>
</organism>
<dbReference type="InterPro" id="IPR000315">
    <property type="entry name" value="Znf_B-box"/>
</dbReference>
<keyword evidence="1" id="KW-0863">Zinc-finger</keyword>